<reference evidence="2 3" key="1">
    <citation type="submission" date="2019-12" db="EMBL/GenBank/DDBJ databases">
        <title>WGS of CPCC 203550 I12A-02606.</title>
        <authorList>
            <person name="Jiang Z."/>
        </authorList>
    </citation>
    <scope>NUCLEOTIDE SEQUENCE [LARGE SCALE GENOMIC DNA]</scope>
    <source>
        <strain evidence="2 3">I12A-02606</strain>
    </source>
</reference>
<evidence type="ECO:0000313" key="2">
    <source>
        <dbReference type="EMBL" id="NEM08279.1"/>
    </source>
</evidence>
<feature type="region of interest" description="Disordered" evidence="1">
    <location>
        <begin position="1"/>
        <end position="22"/>
    </location>
</feature>
<comment type="caution">
    <text evidence="2">The sequence shown here is derived from an EMBL/GenBank/DDBJ whole genome shotgun (WGS) entry which is preliminary data.</text>
</comment>
<proteinExistence type="predicted"/>
<dbReference type="Pfam" id="PF19457">
    <property type="entry name" value="DUF5994"/>
    <property type="match status" value="1"/>
</dbReference>
<dbReference type="InterPro" id="IPR046036">
    <property type="entry name" value="DUF5994"/>
</dbReference>
<name>A0A6P0GLS1_9ACTN</name>
<evidence type="ECO:0000313" key="3">
    <source>
        <dbReference type="Proteomes" id="UP000471126"/>
    </source>
</evidence>
<dbReference type="AlphaFoldDB" id="A0A6P0GLS1"/>
<dbReference type="EMBL" id="JAAGWE010000037">
    <property type="protein sequence ID" value="NEM08279.1"/>
    <property type="molecule type" value="Genomic_DNA"/>
</dbReference>
<organism evidence="2 3">
    <name type="scientific">Geodermatophilus normandii</name>
    <dbReference type="NCBI Taxonomy" id="1137989"/>
    <lineage>
        <taxon>Bacteria</taxon>
        <taxon>Bacillati</taxon>
        <taxon>Actinomycetota</taxon>
        <taxon>Actinomycetes</taxon>
        <taxon>Geodermatophilales</taxon>
        <taxon>Geodermatophilaceae</taxon>
        <taxon>Geodermatophilus</taxon>
    </lineage>
</organism>
<dbReference type="RefSeq" id="WP_163478363.1">
    <property type="nucleotide sequence ID" value="NZ_JAAGWE010000037.1"/>
</dbReference>
<protein>
    <submittedName>
        <fullName evidence="2">Uncharacterized protein</fullName>
    </submittedName>
</protein>
<gene>
    <name evidence="2" type="ORF">GCU54_20110</name>
</gene>
<evidence type="ECO:0000256" key="1">
    <source>
        <dbReference type="SAM" id="MobiDB-lite"/>
    </source>
</evidence>
<accession>A0A6P0GLS1</accession>
<sequence length="168" mass="18074">MTTIRVTRRSPAAPEDAKAPTARPGAVRLELIDPVSARTTLDGAWWPRSSDLTTELGPLLEELSRRGIRATRVAFNPGSWAAAPRRLQVGDRTVRLGWFRHLDPQLLNLTGDPRRGRVDLLVVPPGTAKADARRAFAAATDRGNSAEPTVLLHALDAPGPADGGQPAR</sequence>
<dbReference type="Proteomes" id="UP000471126">
    <property type="component" value="Unassembled WGS sequence"/>
</dbReference>